<organism evidence="1 2">
    <name type="scientific">Araneus ventricosus</name>
    <name type="common">Orbweaver spider</name>
    <name type="synonym">Epeira ventricosa</name>
    <dbReference type="NCBI Taxonomy" id="182803"/>
    <lineage>
        <taxon>Eukaryota</taxon>
        <taxon>Metazoa</taxon>
        <taxon>Ecdysozoa</taxon>
        <taxon>Arthropoda</taxon>
        <taxon>Chelicerata</taxon>
        <taxon>Arachnida</taxon>
        <taxon>Araneae</taxon>
        <taxon>Araneomorphae</taxon>
        <taxon>Entelegynae</taxon>
        <taxon>Araneoidea</taxon>
        <taxon>Araneidae</taxon>
        <taxon>Araneus</taxon>
    </lineage>
</organism>
<evidence type="ECO:0000313" key="1">
    <source>
        <dbReference type="EMBL" id="GBM24668.1"/>
    </source>
</evidence>
<dbReference type="EMBL" id="BGPR01000524">
    <property type="protein sequence ID" value="GBM24668.1"/>
    <property type="molecule type" value="Genomic_DNA"/>
</dbReference>
<sequence>MKLPKCHAKNILRKDMMKQQQSEWDEGDTGRSTFNIFPKVSLHSANRNRADVLFFTEHRPFSSYLHRFHLANSHCVAVEKLELLFPMLHLVYQQHPAHETNKAQLRTGIV</sequence>
<dbReference type="Proteomes" id="UP000499080">
    <property type="component" value="Unassembled WGS sequence"/>
</dbReference>
<accession>A0A4Y2E9H8</accession>
<protein>
    <submittedName>
        <fullName evidence="1">Uncharacterized protein</fullName>
    </submittedName>
</protein>
<reference evidence="1 2" key="1">
    <citation type="journal article" date="2019" name="Sci. Rep.">
        <title>Orb-weaving spider Araneus ventricosus genome elucidates the spidroin gene catalogue.</title>
        <authorList>
            <person name="Kono N."/>
            <person name="Nakamura H."/>
            <person name="Ohtoshi R."/>
            <person name="Moran D.A.P."/>
            <person name="Shinohara A."/>
            <person name="Yoshida Y."/>
            <person name="Fujiwara M."/>
            <person name="Mori M."/>
            <person name="Tomita M."/>
            <person name="Arakawa K."/>
        </authorList>
    </citation>
    <scope>NUCLEOTIDE SEQUENCE [LARGE SCALE GENOMIC DNA]</scope>
</reference>
<name>A0A4Y2E9H8_ARAVE</name>
<dbReference type="OrthoDB" id="6514649at2759"/>
<evidence type="ECO:0000313" key="2">
    <source>
        <dbReference type="Proteomes" id="UP000499080"/>
    </source>
</evidence>
<gene>
    <name evidence="1" type="ORF">AVEN_272895_1</name>
</gene>
<dbReference type="AlphaFoldDB" id="A0A4Y2E9H8"/>
<keyword evidence="2" id="KW-1185">Reference proteome</keyword>
<comment type="caution">
    <text evidence="1">The sequence shown here is derived from an EMBL/GenBank/DDBJ whole genome shotgun (WGS) entry which is preliminary data.</text>
</comment>
<proteinExistence type="predicted"/>